<proteinExistence type="predicted"/>
<evidence type="ECO:0000313" key="3">
    <source>
        <dbReference type="Proteomes" id="UP000594464"/>
    </source>
</evidence>
<dbReference type="InterPro" id="IPR013517">
    <property type="entry name" value="FG-GAP"/>
</dbReference>
<accession>A0A7T0G4P3</accession>
<dbReference type="KEGG" id="nva:G3M78_14945"/>
<dbReference type="Pfam" id="PF13517">
    <property type="entry name" value="FG-GAP_3"/>
    <property type="match status" value="2"/>
</dbReference>
<sequence length="415" mass="46843">MQNSPNLSLLKAVSVVLAACFFLWGCSQKRVSKDESLQQHYVDVTTKLFPPLPSDIHLAELGWFNSDDRVDLMLLARKGDGSFETHVYLSGIKTGFEERRNPELDATLTKGLRHVASGRINKDRYYDLVVLSSGQDGSKTAEVWFSNGQGIFYKKDKYSLPAISAGMDRVEFVDIDHDMDGDLLFYGKNVRDANGAAHPYPMQLLLNNSKGEFEDATELLLPPLPPGIVEASMADYDRDGTLDIFLVYSGARNRLLINNGLGKFVDRTEDFLPMIVDDSIHADWADFDMDGDNDLLVSNETGKNGVYNYFLENQGRGRFVSKRHKALPPISAHKVYLLDADENQIPDILLLTAKGPYYLGGYGKWRFKNETQRRLPRGHLFMEMHFADLTGDRFLDIIGIIGSKRVARVWVSRFK</sequence>
<gene>
    <name evidence="2" type="ORF">G3M78_14945</name>
</gene>
<protein>
    <submittedName>
        <fullName evidence="2">VCBS repeat-containing protein</fullName>
    </submittedName>
</protein>
<organism evidence="2 3">
    <name type="scientific">Candidatus Nitrohelix vancouverensis</name>
    <dbReference type="NCBI Taxonomy" id="2705534"/>
    <lineage>
        <taxon>Bacteria</taxon>
        <taxon>Pseudomonadati</taxon>
        <taxon>Nitrospinota/Tectimicrobiota group</taxon>
        <taxon>Nitrospinota</taxon>
        <taxon>Nitrospinia</taxon>
        <taxon>Nitrospinales</taxon>
        <taxon>Nitrospinaceae</taxon>
        <taxon>Candidatus Nitrohelix</taxon>
    </lineage>
</organism>
<reference evidence="3" key="1">
    <citation type="submission" date="2020-02" db="EMBL/GenBank/DDBJ databases">
        <title>Genomic and physiological characterization of two novel Nitrospinaceae genera.</title>
        <authorList>
            <person name="Mueller A.J."/>
            <person name="Jung M.-Y."/>
            <person name="Strachan C.R."/>
            <person name="Herbold C.W."/>
            <person name="Kirkegaard R.H."/>
            <person name="Daims H."/>
        </authorList>
    </citation>
    <scope>NUCLEOTIDE SEQUENCE [LARGE SCALE GENOMIC DNA]</scope>
</reference>
<evidence type="ECO:0000313" key="2">
    <source>
        <dbReference type="EMBL" id="QPJ66630.1"/>
    </source>
</evidence>
<dbReference type="SUPFAM" id="SSF69318">
    <property type="entry name" value="Integrin alpha N-terminal domain"/>
    <property type="match status" value="1"/>
</dbReference>
<dbReference type="PANTHER" id="PTHR44103:SF1">
    <property type="entry name" value="PROPROTEIN CONVERTASE P"/>
    <property type="match status" value="1"/>
</dbReference>
<name>A0A7T0G4P3_9BACT</name>
<dbReference type="Proteomes" id="UP000594464">
    <property type="component" value="Chromosome"/>
</dbReference>
<dbReference type="PANTHER" id="PTHR44103">
    <property type="entry name" value="PROPROTEIN CONVERTASE P"/>
    <property type="match status" value="1"/>
</dbReference>
<dbReference type="EMBL" id="CP048620">
    <property type="protein sequence ID" value="QPJ66630.1"/>
    <property type="molecule type" value="Genomic_DNA"/>
</dbReference>
<dbReference type="AlphaFoldDB" id="A0A7T0G4P3"/>
<evidence type="ECO:0000256" key="1">
    <source>
        <dbReference type="ARBA" id="ARBA00022729"/>
    </source>
</evidence>
<keyword evidence="1" id="KW-0732">Signal</keyword>
<dbReference type="InterPro" id="IPR028994">
    <property type="entry name" value="Integrin_alpha_N"/>
</dbReference>